<keyword evidence="5" id="KW-1185">Reference proteome</keyword>
<organism evidence="4 5">
    <name type="scientific">Kribbella lupini</name>
    <dbReference type="NCBI Taxonomy" id="291602"/>
    <lineage>
        <taxon>Bacteria</taxon>
        <taxon>Bacillati</taxon>
        <taxon>Actinomycetota</taxon>
        <taxon>Actinomycetes</taxon>
        <taxon>Propionibacteriales</taxon>
        <taxon>Kribbellaceae</taxon>
        <taxon>Kribbella</taxon>
    </lineage>
</organism>
<evidence type="ECO:0000313" key="5">
    <source>
        <dbReference type="Proteomes" id="UP001500363"/>
    </source>
</evidence>
<evidence type="ECO:0000313" key="4">
    <source>
        <dbReference type="EMBL" id="GAA1513636.1"/>
    </source>
</evidence>
<reference evidence="4 5" key="1">
    <citation type="journal article" date="2019" name="Int. J. Syst. Evol. Microbiol.">
        <title>The Global Catalogue of Microorganisms (GCM) 10K type strain sequencing project: providing services to taxonomists for standard genome sequencing and annotation.</title>
        <authorList>
            <consortium name="The Broad Institute Genomics Platform"/>
            <consortium name="The Broad Institute Genome Sequencing Center for Infectious Disease"/>
            <person name="Wu L."/>
            <person name="Ma J."/>
        </authorList>
    </citation>
    <scope>NUCLEOTIDE SEQUENCE [LARGE SCALE GENOMIC DNA]</scope>
    <source>
        <strain evidence="4 5">JCM 14303</strain>
    </source>
</reference>
<feature type="domain" description="DUF6458" evidence="3">
    <location>
        <begin position="1"/>
        <end position="50"/>
    </location>
</feature>
<dbReference type="InterPro" id="IPR045597">
    <property type="entry name" value="DUF6458"/>
</dbReference>
<accession>A0ABN2A930</accession>
<evidence type="ECO:0000259" key="3">
    <source>
        <dbReference type="Pfam" id="PF20059"/>
    </source>
</evidence>
<name>A0ABN2A930_9ACTN</name>
<keyword evidence="2" id="KW-0472">Membrane</keyword>
<feature type="transmembrane region" description="Helical" evidence="2">
    <location>
        <begin position="29"/>
        <end position="48"/>
    </location>
</feature>
<protein>
    <recommendedName>
        <fullName evidence="3">DUF6458 domain-containing protein</fullName>
    </recommendedName>
</protein>
<feature type="compositionally biased region" description="Basic and acidic residues" evidence="1">
    <location>
        <begin position="80"/>
        <end position="100"/>
    </location>
</feature>
<evidence type="ECO:0000256" key="1">
    <source>
        <dbReference type="SAM" id="MobiDB-lite"/>
    </source>
</evidence>
<keyword evidence="2" id="KW-0812">Transmembrane</keyword>
<gene>
    <name evidence="4" type="ORF">GCM10009741_09640</name>
</gene>
<feature type="region of interest" description="Disordered" evidence="1">
    <location>
        <begin position="79"/>
        <end position="100"/>
    </location>
</feature>
<proteinExistence type="predicted"/>
<sequence length="100" mass="11188">MRIGVGIFLVTVGAIIAFAVRDTSGPIDFTVVGVVIMLAGLAGMWLSYRVANRNHLEHDDTAIIKPRVEEQYSTEPHAYPLDHEIDVTPTEYKDHPSERR</sequence>
<dbReference type="RefSeq" id="WP_344169910.1">
    <property type="nucleotide sequence ID" value="NZ_BAAANC010000001.1"/>
</dbReference>
<comment type="caution">
    <text evidence="4">The sequence shown here is derived from an EMBL/GenBank/DDBJ whole genome shotgun (WGS) entry which is preliminary data.</text>
</comment>
<evidence type="ECO:0000256" key="2">
    <source>
        <dbReference type="SAM" id="Phobius"/>
    </source>
</evidence>
<dbReference type="Pfam" id="PF20059">
    <property type="entry name" value="DUF6458"/>
    <property type="match status" value="1"/>
</dbReference>
<dbReference type="Proteomes" id="UP001500363">
    <property type="component" value="Unassembled WGS sequence"/>
</dbReference>
<keyword evidence="2" id="KW-1133">Transmembrane helix</keyword>
<dbReference type="EMBL" id="BAAANC010000001">
    <property type="protein sequence ID" value="GAA1513636.1"/>
    <property type="molecule type" value="Genomic_DNA"/>
</dbReference>